<dbReference type="InterPro" id="IPR002470">
    <property type="entry name" value="Peptidase_S9A"/>
</dbReference>
<feature type="domain" description="Peptidase S9 prolyl oligopeptidase catalytic" evidence="2">
    <location>
        <begin position="372"/>
        <end position="565"/>
    </location>
</feature>
<evidence type="ECO:0000259" key="2">
    <source>
        <dbReference type="Pfam" id="PF00326"/>
    </source>
</evidence>
<proteinExistence type="inferred from homology"/>
<reference evidence="3" key="1">
    <citation type="journal article" date="2020" name="Nature">
        <title>Giant virus diversity and host interactions through global metagenomics.</title>
        <authorList>
            <person name="Schulz F."/>
            <person name="Roux S."/>
            <person name="Paez-Espino D."/>
            <person name="Jungbluth S."/>
            <person name="Walsh D.A."/>
            <person name="Denef V.J."/>
            <person name="McMahon K.D."/>
            <person name="Konstantinidis K.T."/>
            <person name="Eloe-Fadrosh E.A."/>
            <person name="Kyrpides N.C."/>
            <person name="Woyke T."/>
        </authorList>
    </citation>
    <scope>NUCLEOTIDE SEQUENCE</scope>
    <source>
        <strain evidence="3">GVMAG-M-3300023174-129</strain>
    </source>
</reference>
<dbReference type="InterPro" id="IPR001375">
    <property type="entry name" value="Peptidase_S9_cat"/>
</dbReference>
<dbReference type="EMBL" id="MN739544">
    <property type="protein sequence ID" value="QHT12396.1"/>
    <property type="molecule type" value="Genomic_DNA"/>
</dbReference>
<dbReference type="InterPro" id="IPR029058">
    <property type="entry name" value="AB_hydrolase_fold"/>
</dbReference>
<accession>A0A6C0D5T5</accession>
<dbReference type="PANTHER" id="PTHR11757">
    <property type="entry name" value="PROTEASE FAMILY S9A OLIGOPEPTIDASE"/>
    <property type="match status" value="1"/>
</dbReference>
<dbReference type="InterPro" id="IPR051543">
    <property type="entry name" value="Serine_Peptidase_S9A"/>
</dbReference>
<evidence type="ECO:0000256" key="1">
    <source>
        <dbReference type="ARBA" id="ARBA00005228"/>
    </source>
</evidence>
<dbReference type="Pfam" id="PF00326">
    <property type="entry name" value="Peptidase_S9"/>
    <property type="match status" value="1"/>
</dbReference>
<comment type="similarity">
    <text evidence="1">Belongs to the peptidase S9A family.</text>
</comment>
<organism evidence="3">
    <name type="scientific">viral metagenome</name>
    <dbReference type="NCBI Taxonomy" id="1070528"/>
    <lineage>
        <taxon>unclassified sequences</taxon>
        <taxon>metagenomes</taxon>
        <taxon>organismal metagenomes</taxon>
    </lineage>
</organism>
<dbReference type="AlphaFoldDB" id="A0A6C0D5T5"/>
<dbReference type="GO" id="GO:0004252">
    <property type="term" value="F:serine-type endopeptidase activity"/>
    <property type="evidence" value="ECO:0007669"/>
    <property type="project" value="InterPro"/>
</dbReference>
<evidence type="ECO:0000313" key="3">
    <source>
        <dbReference type="EMBL" id="QHT12396.1"/>
    </source>
</evidence>
<name>A0A6C0D5T5_9ZZZZ</name>
<dbReference type="PRINTS" id="PR00862">
    <property type="entry name" value="PROLIGOPTASE"/>
</dbReference>
<dbReference type="Gene3D" id="3.40.50.1820">
    <property type="entry name" value="alpha/beta hydrolase"/>
    <property type="match status" value="1"/>
</dbReference>
<protein>
    <recommendedName>
        <fullName evidence="2">Peptidase S9 prolyl oligopeptidase catalytic domain-containing protein</fullName>
    </recommendedName>
</protein>
<dbReference type="PANTHER" id="PTHR11757:SF19">
    <property type="entry name" value="PROLYL ENDOPEPTIDASE-LIKE"/>
    <property type="match status" value="1"/>
</dbReference>
<dbReference type="SUPFAM" id="SSF53474">
    <property type="entry name" value="alpha/beta-Hydrolases"/>
    <property type="match status" value="1"/>
</dbReference>
<sequence length="588" mass="68582">MGFLCWKQESSWMESMKGKRYNAMVKRENKLFKESVNKVSTFQGLIQKANEFQQVNGTIIFSYENIIFKVVGSEYEYTFNSKTYNVTDFDIYKNYIYHIRDIGEGSHKYVLECIYDGKMLWNYKNVGSQLYIHDNICYVLGVENKLWYNSVIALDYKTGKLLKLLYKEENVKYNLRFIKGEEQCLFLIREKSGSANLFVIEALSIKLFDNEATMFYPIGYYKNNLCYFENVNNIWKAIGFDCKSFTNNIEYASLKDNILVLRSNGKKIVYDLQFNKIYSFYGDIYFNPFTYKIKYEKCFIDFSDGGIVEISNFKSICYTRYCKLTEETCVSNDKTRVQYLVAEPYCKVQGLIVIGYGAYGNPSNVSSRRWKPFLDDGWILCFTFIRGSGDKDADWALEARTVNKIKSCEDFESCIKDVQKKYDITAHKTCIYGRSAGGYLVGMAASRNSSGKLFKMVYAEVPYVDVLRTTSNPKLPLTALEYDEFGDPSRSIYEFEKILEYSPVDSLDFTKPPDLYVLLRTSENDSQVYTYESYKWLEALRGVFKNDTRKILFNSDKSGHFINGDESFSNFSEDFFLLKHFRDNASKQ</sequence>
<dbReference type="GO" id="GO:0006508">
    <property type="term" value="P:proteolysis"/>
    <property type="evidence" value="ECO:0007669"/>
    <property type="project" value="InterPro"/>
</dbReference>